<dbReference type="Gene3D" id="3.90.180.10">
    <property type="entry name" value="Medium-chain alcohol dehydrogenases, catalytic domain"/>
    <property type="match status" value="1"/>
</dbReference>
<dbReference type="Pfam" id="PF13602">
    <property type="entry name" value="ADH_zinc_N_2"/>
    <property type="match status" value="1"/>
</dbReference>
<keyword evidence="3" id="KW-1185">Reference proteome</keyword>
<evidence type="ECO:0000313" key="3">
    <source>
        <dbReference type="Proteomes" id="UP001449657"/>
    </source>
</evidence>
<dbReference type="InterPro" id="IPR011032">
    <property type="entry name" value="GroES-like_sf"/>
</dbReference>
<sequence>MKAIRYHRYGSPDQLQMQEIPIPVPKDDEVLVKVHAASINSWDWDLLLGKPFLVRLIGGLRKPRCPVLGADVAGTVEVVGKNVRDFRPGDEVFGDIAESGFGGFAEYVVAKGKLLARKSPAMSFTQAAALPQAGLLALQGLRHFGPVQPGQRILLNGAGGGVGTLALQYAKSIGAEVTCVDLASKFDMLRGLGADHCIDYTVADYTRTGQQYDKVLDVIAHRSVADYKRALRPGGTFSMIGGSMGWLLFQMMVLSKLISAGSGRKLGIMGYRPNREDLDLLSHLFETGQLQAVIDREYPLAETADAFRYFGTGKVKGKIVIAVT</sequence>
<dbReference type="PANTHER" id="PTHR44013:SF1">
    <property type="entry name" value="ZINC-TYPE ALCOHOL DEHYDROGENASE-LIKE PROTEIN C16A3.02C"/>
    <property type="match status" value="1"/>
</dbReference>
<dbReference type="CDD" id="cd08267">
    <property type="entry name" value="MDR1"/>
    <property type="match status" value="1"/>
</dbReference>
<dbReference type="RefSeq" id="WP_341840332.1">
    <property type="nucleotide sequence ID" value="NZ_CP149792.1"/>
</dbReference>
<dbReference type="SMART" id="SM00829">
    <property type="entry name" value="PKS_ER"/>
    <property type="match status" value="1"/>
</dbReference>
<reference evidence="2 3" key="1">
    <citation type="submission" date="2024-03" db="EMBL/GenBank/DDBJ databases">
        <title>Chitinophaga caseinilytica sp. nov., a casein hydrolysing bacterium isolated from forest soil.</title>
        <authorList>
            <person name="Lee D.S."/>
            <person name="Han D.M."/>
            <person name="Baek J.H."/>
            <person name="Choi D.G."/>
            <person name="Jeon J.H."/>
            <person name="Jeon C.O."/>
        </authorList>
    </citation>
    <scope>NUCLEOTIDE SEQUENCE [LARGE SCALE GENOMIC DNA]</scope>
    <source>
        <strain evidence="2 3">KACC 19118</strain>
    </source>
</reference>
<dbReference type="Pfam" id="PF08240">
    <property type="entry name" value="ADH_N"/>
    <property type="match status" value="1"/>
</dbReference>
<proteinExistence type="predicted"/>
<dbReference type="PROSITE" id="PS01162">
    <property type="entry name" value="QOR_ZETA_CRYSTAL"/>
    <property type="match status" value="1"/>
</dbReference>
<dbReference type="InterPro" id="IPR036291">
    <property type="entry name" value="NAD(P)-bd_dom_sf"/>
</dbReference>
<organism evidence="2 3">
    <name type="scientific">Chitinophaga caseinilytica</name>
    <dbReference type="NCBI Taxonomy" id="2267521"/>
    <lineage>
        <taxon>Bacteria</taxon>
        <taxon>Pseudomonadati</taxon>
        <taxon>Bacteroidota</taxon>
        <taxon>Chitinophagia</taxon>
        <taxon>Chitinophagales</taxon>
        <taxon>Chitinophagaceae</taxon>
        <taxon>Chitinophaga</taxon>
    </lineage>
</organism>
<protein>
    <submittedName>
        <fullName evidence="2">NAD(P)-dependent alcohol dehydrogenase</fullName>
    </submittedName>
</protein>
<dbReference type="EMBL" id="CP150096">
    <property type="protein sequence ID" value="WZN45580.1"/>
    <property type="molecule type" value="Genomic_DNA"/>
</dbReference>
<dbReference type="SUPFAM" id="SSF51735">
    <property type="entry name" value="NAD(P)-binding Rossmann-fold domains"/>
    <property type="match status" value="1"/>
</dbReference>
<name>A0ABZ2Z0Y4_9BACT</name>
<accession>A0ABZ2Z0Y4</accession>
<dbReference type="SUPFAM" id="SSF50129">
    <property type="entry name" value="GroES-like"/>
    <property type="match status" value="1"/>
</dbReference>
<dbReference type="InterPro" id="IPR020843">
    <property type="entry name" value="ER"/>
</dbReference>
<dbReference type="Gene3D" id="3.40.50.720">
    <property type="entry name" value="NAD(P)-binding Rossmann-like Domain"/>
    <property type="match status" value="1"/>
</dbReference>
<dbReference type="InterPro" id="IPR002364">
    <property type="entry name" value="Quin_OxRdtase/zeta-crystal_CS"/>
</dbReference>
<evidence type="ECO:0000259" key="1">
    <source>
        <dbReference type="SMART" id="SM00829"/>
    </source>
</evidence>
<dbReference type="InterPro" id="IPR013154">
    <property type="entry name" value="ADH-like_N"/>
</dbReference>
<feature type="domain" description="Enoyl reductase (ER)" evidence="1">
    <location>
        <begin position="10"/>
        <end position="321"/>
    </location>
</feature>
<gene>
    <name evidence="2" type="ORF">WJU22_22020</name>
</gene>
<dbReference type="Proteomes" id="UP001449657">
    <property type="component" value="Chromosome"/>
</dbReference>
<evidence type="ECO:0000313" key="2">
    <source>
        <dbReference type="EMBL" id="WZN45580.1"/>
    </source>
</evidence>
<dbReference type="PANTHER" id="PTHR44013">
    <property type="entry name" value="ZINC-TYPE ALCOHOL DEHYDROGENASE-LIKE PROTEIN C16A3.02C"/>
    <property type="match status" value="1"/>
</dbReference>
<dbReference type="InterPro" id="IPR052733">
    <property type="entry name" value="Chloroplast_QOR"/>
</dbReference>